<dbReference type="GO" id="GO:0008940">
    <property type="term" value="F:nitrate reductase activity"/>
    <property type="evidence" value="ECO:0007669"/>
    <property type="project" value="InterPro"/>
</dbReference>
<evidence type="ECO:0000256" key="6">
    <source>
        <dbReference type="ARBA" id="ARBA00022723"/>
    </source>
</evidence>
<dbReference type="GO" id="GO:0019645">
    <property type="term" value="P:anaerobic electron transport chain"/>
    <property type="evidence" value="ECO:0007669"/>
    <property type="project" value="TreeGrafter"/>
</dbReference>
<dbReference type="GO" id="GO:0042128">
    <property type="term" value="P:nitrate assimilation"/>
    <property type="evidence" value="ECO:0007669"/>
    <property type="project" value="UniProtKB-KW"/>
</dbReference>
<evidence type="ECO:0000256" key="9">
    <source>
        <dbReference type="ARBA" id="ARBA00023002"/>
    </source>
</evidence>
<evidence type="ECO:0000256" key="12">
    <source>
        <dbReference type="ARBA" id="ARBA00023136"/>
    </source>
</evidence>
<dbReference type="InterPro" id="IPR003816">
    <property type="entry name" value="Nitrate_red_gam"/>
</dbReference>
<comment type="subcellular location">
    <subcellularLocation>
        <location evidence="1">Cell membrane</location>
        <topology evidence="1">Multi-pass membrane protein</topology>
    </subcellularLocation>
</comment>
<feature type="domain" description="NarG-like" evidence="15">
    <location>
        <begin position="7"/>
        <end position="225"/>
    </location>
</feature>
<keyword evidence="9" id="KW-0560">Oxidoreductase</keyword>
<dbReference type="GO" id="GO:0005886">
    <property type="term" value="C:plasma membrane"/>
    <property type="evidence" value="ECO:0007669"/>
    <property type="project" value="UniProtKB-SubCell"/>
</dbReference>
<evidence type="ECO:0000256" key="2">
    <source>
        <dbReference type="ARBA" id="ARBA00022448"/>
    </source>
</evidence>
<evidence type="ECO:0000256" key="1">
    <source>
        <dbReference type="ARBA" id="ARBA00004651"/>
    </source>
</evidence>
<keyword evidence="8 14" id="KW-1133">Transmembrane helix</keyword>
<name>A0A6J7NRQ7_9ZZZZ</name>
<dbReference type="Gene3D" id="1.20.950.20">
    <property type="entry name" value="Transmembrane di-heme cytochromes, Chain C"/>
    <property type="match status" value="1"/>
</dbReference>
<evidence type="ECO:0000256" key="5">
    <source>
        <dbReference type="ARBA" id="ARBA00022692"/>
    </source>
</evidence>
<dbReference type="InterPro" id="IPR051936">
    <property type="entry name" value="Heme-iron_electron_transfer"/>
</dbReference>
<evidence type="ECO:0000256" key="4">
    <source>
        <dbReference type="ARBA" id="ARBA00022617"/>
    </source>
</evidence>
<feature type="region of interest" description="Disordered" evidence="13">
    <location>
        <begin position="228"/>
        <end position="247"/>
    </location>
</feature>
<sequence>MSGLQGFFFGVFPYICLTVLVGGHVWRYRYDKFGWTTRSSQWYESRMLRWASPMFHFGLLGVLAGHVVGLVIPEAWTSAVGISEGAYHAVAVVLGTVAGVVMVLGLVGLVWRRRTTPAVFRATTRMDKSMYLLLGAVVLLGLWNTIGWQVVGGGYNYRESVSVWFRSVFLLTPKPELLAEAPLSFQLHAIAAFSLLALWPFTRLVHVLSAPLGYLVRPYVVYRSRDETGQPASRQPQRGWERSTLGE</sequence>
<evidence type="ECO:0000256" key="7">
    <source>
        <dbReference type="ARBA" id="ARBA00022982"/>
    </source>
</evidence>
<dbReference type="EMBL" id="CAFBOZ010000016">
    <property type="protein sequence ID" value="CAB4993439.1"/>
    <property type="molecule type" value="Genomic_DNA"/>
</dbReference>
<dbReference type="InterPro" id="IPR036197">
    <property type="entry name" value="NarG-like_sf"/>
</dbReference>
<keyword evidence="7" id="KW-0249">Electron transport</keyword>
<keyword evidence="2" id="KW-0813">Transport</keyword>
<dbReference type="SUPFAM" id="SSF103501">
    <property type="entry name" value="Respiratory nitrate reductase 1 gamma chain"/>
    <property type="match status" value="1"/>
</dbReference>
<reference evidence="16" key="1">
    <citation type="submission" date="2020-05" db="EMBL/GenBank/DDBJ databases">
        <authorList>
            <person name="Chiriac C."/>
            <person name="Salcher M."/>
            <person name="Ghai R."/>
            <person name="Kavagutti S V."/>
        </authorList>
    </citation>
    <scope>NUCLEOTIDE SEQUENCE</scope>
</reference>
<keyword evidence="12 14" id="KW-0472">Membrane</keyword>
<dbReference type="Pfam" id="PF02665">
    <property type="entry name" value="Nitrate_red_gam"/>
    <property type="match status" value="1"/>
</dbReference>
<keyword evidence="4" id="KW-0349">Heme</keyword>
<evidence type="ECO:0000256" key="10">
    <source>
        <dbReference type="ARBA" id="ARBA00023004"/>
    </source>
</evidence>
<protein>
    <submittedName>
        <fullName evidence="16">Unannotated protein</fullName>
    </submittedName>
</protein>
<dbReference type="GO" id="GO:0020037">
    <property type="term" value="F:heme binding"/>
    <property type="evidence" value="ECO:0007669"/>
    <property type="project" value="TreeGrafter"/>
</dbReference>
<dbReference type="InterPro" id="IPR023234">
    <property type="entry name" value="NarG-like_domain"/>
</dbReference>
<dbReference type="NCBIfam" id="TIGR00351">
    <property type="entry name" value="narI"/>
    <property type="match status" value="1"/>
</dbReference>
<evidence type="ECO:0000256" key="11">
    <source>
        <dbReference type="ARBA" id="ARBA00023063"/>
    </source>
</evidence>
<dbReference type="PANTHER" id="PTHR30598">
    <property type="entry name" value="NITRATE REDUCTASE PRIVATE CHAPERONE, REDOX ENZYME MATURATION PROTEIN REMP FAMILY"/>
    <property type="match status" value="1"/>
</dbReference>
<accession>A0A6J7NRQ7</accession>
<evidence type="ECO:0000256" key="13">
    <source>
        <dbReference type="SAM" id="MobiDB-lite"/>
    </source>
</evidence>
<evidence type="ECO:0000256" key="3">
    <source>
        <dbReference type="ARBA" id="ARBA00022475"/>
    </source>
</evidence>
<evidence type="ECO:0000256" key="8">
    <source>
        <dbReference type="ARBA" id="ARBA00022989"/>
    </source>
</evidence>
<evidence type="ECO:0000259" key="15">
    <source>
        <dbReference type="Pfam" id="PF02665"/>
    </source>
</evidence>
<keyword evidence="11" id="KW-0534">Nitrate assimilation</keyword>
<dbReference type="PANTHER" id="PTHR30598:SF3">
    <property type="entry name" value="RESPIRATORY NITRATE REDUCTASE 1 GAMMA CHAIN"/>
    <property type="match status" value="1"/>
</dbReference>
<keyword evidence="6" id="KW-0479">Metal-binding</keyword>
<evidence type="ECO:0000256" key="14">
    <source>
        <dbReference type="SAM" id="Phobius"/>
    </source>
</evidence>
<keyword evidence="10" id="KW-0408">Iron</keyword>
<feature type="transmembrane region" description="Helical" evidence="14">
    <location>
        <begin position="6"/>
        <end position="26"/>
    </location>
</feature>
<keyword evidence="5 14" id="KW-0812">Transmembrane</keyword>
<dbReference type="AlphaFoldDB" id="A0A6J7NRQ7"/>
<evidence type="ECO:0000313" key="16">
    <source>
        <dbReference type="EMBL" id="CAB4993439.1"/>
    </source>
</evidence>
<dbReference type="GO" id="GO:0009325">
    <property type="term" value="C:nitrate reductase complex"/>
    <property type="evidence" value="ECO:0007669"/>
    <property type="project" value="InterPro"/>
</dbReference>
<dbReference type="GO" id="GO:0046872">
    <property type="term" value="F:metal ion binding"/>
    <property type="evidence" value="ECO:0007669"/>
    <property type="project" value="UniProtKB-KW"/>
</dbReference>
<dbReference type="FunFam" id="1.20.950.20:FF:000001">
    <property type="entry name" value="Respiratory nitrate reductase subunit gamma"/>
    <property type="match status" value="1"/>
</dbReference>
<dbReference type="GO" id="GO:0009055">
    <property type="term" value="F:electron transfer activity"/>
    <property type="evidence" value="ECO:0007669"/>
    <property type="project" value="TreeGrafter"/>
</dbReference>
<organism evidence="16">
    <name type="scientific">freshwater metagenome</name>
    <dbReference type="NCBI Taxonomy" id="449393"/>
    <lineage>
        <taxon>unclassified sequences</taxon>
        <taxon>metagenomes</taxon>
        <taxon>ecological metagenomes</taxon>
    </lineage>
</organism>
<feature type="transmembrane region" description="Helical" evidence="14">
    <location>
        <begin position="47"/>
        <end position="73"/>
    </location>
</feature>
<feature type="transmembrane region" description="Helical" evidence="14">
    <location>
        <begin position="131"/>
        <end position="151"/>
    </location>
</feature>
<feature type="transmembrane region" description="Helical" evidence="14">
    <location>
        <begin position="183"/>
        <end position="201"/>
    </location>
</feature>
<feature type="transmembrane region" description="Helical" evidence="14">
    <location>
        <begin position="85"/>
        <end position="111"/>
    </location>
</feature>
<proteinExistence type="predicted"/>
<gene>
    <name evidence="16" type="ORF">UFOPK3992_00195</name>
</gene>
<keyword evidence="3" id="KW-1003">Cell membrane</keyword>